<dbReference type="GO" id="GO:0042542">
    <property type="term" value="P:response to hydrogen peroxide"/>
    <property type="evidence" value="ECO:0007669"/>
    <property type="project" value="TreeGrafter"/>
</dbReference>
<dbReference type="GO" id="GO:0042744">
    <property type="term" value="P:hydrogen peroxide catabolic process"/>
    <property type="evidence" value="ECO:0007669"/>
    <property type="project" value="UniProtKB-KW"/>
</dbReference>
<evidence type="ECO:0000256" key="8">
    <source>
        <dbReference type="ARBA" id="ARBA00023324"/>
    </source>
</evidence>
<dbReference type="InterPro" id="IPR002226">
    <property type="entry name" value="Catalase_haem_BS"/>
</dbReference>
<accession>A0A0E3SJP7</accession>
<keyword evidence="5 11" id="KW-0479">Metal-binding</keyword>
<dbReference type="PATRIC" id="fig|1434107.4.peg.468"/>
<feature type="active site" evidence="10">
    <location>
        <position position="153"/>
    </location>
</feature>
<keyword evidence="6 12" id="KW-0560">Oxidoreductase</keyword>
<name>A0A0E3SJP7_METBA</name>
<keyword evidence="3 12" id="KW-0575">Peroxidase</keyword>
<dbReference type="GO" id="GO:0004096">
    <property type="term" value="F:catalase activity"/>
    <property type="evidence" value="ECO:0007669"/>
    <property type="project" value="UniProtKB-EC"/>
</dbReference>
<comment type="catalytic activity">
    <reaction evidence="9 12">
        <text>2 H2O2 = O2 + 2 H2O</text>
        <dbReference type="Rhea" id="RHEA:20309"/>
        <dbReference type="ChEBI" id="CHEBI:15377"/>
        <dbReference type="ChEBI" id="CHEBI:15379"/>
        <dbReference type="ChEBI" id="CHEBI:16240"/>
        <dbReference type="EC" id="1.11.1.6"/>
    </reaction>
</comment>
<dbReference type="PIRSF" id="PIRSF038928">
    <property type="entry name" value="Catalase_clade1-3"/>
    <property type="match status" value="1"/>
</dbReference>
<feature type="domain" description="Catalase core" evidence="14">
    <location>
        <begin position="33"/>
        <end position="419"/>
    </location>
</feature>
<evidence type="ECO:0000256" key="11">
    <source>
        <dbReference type="PIRSR" id="PIRSR038928-2"/>
    </source>
</evidence>
<keyword evidence="8 12" id="KW-0376">Hydrogen peroxide</keyword>
<keyword evidence="7 11" id="KW-0408">Iron</keyword>
<evidence type="ECO:0000256" key="1">
    <source>
        <dbReference type="ARBA" id="ARBA00005329"/>
    </source>
</evidence>
<dbReference type="InterPro" id="IPR020835">
    <property type="entry name" value="Catalase_sf"/>
</dbReference>
<evidence type="ECO:0000256" key="5">
    <source>
        <dbReference type="ARBA" id="ARBA00022723"/>
    </source>
</evidence>
<dbReference type="InterPro" id="IPR018028">
    <property type="entry name" value="Catalase"/>
</dbReference>
<dbReference type="SMART" id="SM01060">
    <property type="entry name" value="Catalase"/>
    <property type="match status" value="1"/>
</dbReference>
<comment type="cofactor">
    <cofactor evidence="11">
        <name>heme</name>
        <dbReference type="ChEBI" id="CHEBI:30413"/>
    </cofactor>
</comment>
<dbReference type="InterPro" id="IPR011614">
    <property type="entry name" value="Catalase_core"/>
</dbReference>
<feature type="active site" evidence="10">
    <location>
        <position position="80"/>
    </location>
</feature>
<dbReference type="KEGG" id="mbak:MSBR3_0354"/>
<dbReference type="OrthoDB" id="53102at2157"/>
<evidence type="ECO:0000256" key="13">
    <source>
        <dbReference type="SAM" id="MobiDB-lite"/>
    </source>
</evidence>
<evidence type="ECO:0000256" key="4">
    <source>
        <dbReference type="ARBA" id="ARBA00022617"/>
    </source>
</evidence>
<feature type="compositionally biased region" description="Basic and acidic residues" evidence="13">
    <location>
        <begin position="529"/>
        <end position="549"/>
    </location>
</feature>
<dbReference type="Pfam" id="PF06628">
    <property type="entry name" value="Catalase-rel"/>
    <property type="match status" value="1"/>
</dbReference>
<feature type="compositionally biased region" description="Acidic residues" evidence="13">
    <location>
        <begin position="556"/>
        <end position="565"/>
    </location>
</feature>
<dbReference type="EC" id="1.11.1.6" evidence="2 12"/>
<organism evidence="15 16">
    <name type="scientific">Methanosarcina barkeri 3</name>
    <dbReference type="NCBI Taxonomy" id="1434107"/>
    <lineage>
        <taxon>Archaea</taxon>
        <taxon>Methanobacteriati</taxon>
        <taxon>Methanobacteriota</taxon>
        <taxon>Stenosarchaea group</taxon>
        <taxon>Methanomicrobia</taxon>
        <taxon>Methanosarcinales</taxon>
        <taxon>Methanosarcinaceae</taxon>
        <taxon>Methanosarcina</taxon>
    </lineage>
</organism>
<evidence type="ECO:0000259" key="14">
    <source>
        <dbReference type="SMART" id="SM01060"/>
    </source>
</evidence>
<dbReference type="InterPro" id="IPR024708">
    <property type="entry name" value="Catalase_AS"/>
</dbReference>
<gene>
    <name evidence="15" type="ORF">MSBR3_0354</name>
</gene>
<feature type="region of interest" description="Disordered" evidence="13">
    <location>
        <begin position="524"/>
        <end position="565"/>
    </location>
</feature>
<dbReference type="PANTHER" id="PTHR11465">
    <property type="entry name" value="CATALASE"/>
    <property type="match status" value="1"/>
</dbReference>
<evidence type="ECO:0000256" key="10">
    <source>
        <dbReference type="PIRSR" id="PIRSR038928-1"/>
    </source>
</evidence>
<dbReference type="PANTHER" id="PTHR11465:SF61">
    <property type="entry name" value="CATALASE"/>
    <property type="match status" value="1"/>
</dbReference>
<evidence type="ECO:0000256" key="6">
    <source>
        <dbReference type="ARBA" id="ARBA00023002"/>
    </source>
</evidence>
<dbReference type="InterPro" id="IPR010582">
    <property type="entry name" value="Catalase_immune_responsive"/>
</dbReference>
<evidence type="ECO:0000313" key="16">
    <source>
        <dbReference type="Proteomes" id="UP000033066"/>
    </source>
</evidence>
<dbReference type="PRINTS" id="PR00067">
    <property type="entry name" value="CATALASE"/>
</dbReference>
<protein>
    <recommendedName>
        <fullName evidence="2 12">Catalase</fullName>
        <ecNumber evidence="2 12">1.11.1.6</ecNumber>
    </recommendedName>
</protein>
<feature type="binding site" description="axial binding residue" evidence="11">
    <location>
        <position position="363"/>
    </location>
    <ligand>
        <name>heme</name>
        <dbReference type="ChEBI" id="CHEBI:30413"/>
    </ligand>
    <ligandPart>
        <name>Fe</name>
        <dbReference type="ChEBI" id="CHEBI:18248"/>
    </ligandPart>
</feature>
<reference evidence="15" key="1">
    <citation type="submission" date="2014-07" db="EMBL/GenBank/DDBJ databases">
        <title>Methanogenic archaea and the global carbon cycle.</title>
        <authorList>
            <person name="Henriksen J.R."/>
            <person name="Luke J."/>
            <person name="Reinhart S."/>
            <person name="Benedict M.N."/>
            <person name="Youngblut N.D."/>
            <person name="Metcalf M.E."/>
            <person name="Whitaker R.J."/>
            <person name="Metcalf W.W."/>
        </authorList>
    </citation>
    <scope>NUCLEOTIDE SEQUENCE [LARGE SCALE GENOMIC DNA]</scope>
    <source>
        <strain evidence="15">3</strain>
    </source>
</reference>
<dbReference type="STRING" id="1434107.MSBR3_0354"/>
<proteinExistence type="inferred from homology"/>
<dbReference type="InterPro" id="IPR040333">
    <property type="entry name" value="Catalase_3"/>
</dbReference>
<dbReference type="CDD" id="cd08156">
    <property type="entry name" value="catalase_clade_3"/>
    <property type="match status" value="1"/>
</dbReference>
<dbReference type="PROSITE" id="PS00438">
    <property type="entry name" value="CATALASE_2"/>
    <property type="match status" value="1"/>
</dbReference>
<dbReference type="Proteomes" id="UP000033066">
    <property type="component" value="Chromosome"/>
</dbReference>
<feature type="region of interest" description="Disordered" evidence="13">
    <location>
        <begin position="1"/>
        <end position="26"/>
    </location>
</feature>
<dbReference type="GO" id="GO:0005737">
    <property type="term" value="C:cytoplasm"/>
    <property type="evidence" value="ECO:0007669"/>
    <property type="project" value="TreeGrafter"/>
</dbReference>
<evidence type="ECO:0000313" key="15">
    <source>
        <dbReference type="EMBL" id="AKB80932.1"/>
    </source>
</evidence>
<evidence type="ECO:0000256" key="3">
    <source>
        <dbReference type="ARBA" id="ARBA00022559"/>
    </source>
</evidence>
<dbReference type="AlphaFoldDB" id="A0A0E3SJP7"/>
<dbReference type="HOGENOM" id="CLU_010645_2_0_2"/>
<dbReference type="GO" id="GO:0020037">
    <property type="term" value="F:heme binding"/>
    <property type="evidence" value="ECO:0007669"/>
    <property type="project" value="InterPro"/>
</dbReference>
<evidence type="ECO:0000256" key="2">
    <source>
        <dbReference type="ARBA" id="ARBA00012314"/>
    </source>
</evidence>
<keyword evidence="4 11" id="KW-0349">Heme</keyword>
<keyword evidence="16" id="KW-1185">Reference proteome</keyword>
<dbReference type="Pfam" id="PF00199">
    <property type="entry name" value="Catalase"/>
    <property type="match status" value="1"/>
</dbReference>
<comment type="similarity">
    <text evidence="1 12">Belongs to the catalase family.</text>
</comment>
<sequence length="565" mass="64941">MKSDNCKNPMDKNQLGEPLPSRNQTVGDTTELTTVAGAPVESNQDSMTSGRRGPLMLQEIWFLEKLAHFNREVIPERRMHAKGSGAFGTFTVTHDITNYTKAAIFSEIGKQTKMFARFSTVAGERGAADAERDIRGFALKFYTEEGNWDMVGNNTPVFFFRDPLKFPDLNHAIKRDPRTNMRSSNTNWDFWTSLPEALLQVTIIMGDRGIPSSYRHMHGFSSHAYSLINKNNERVWVKFHFRSQQGIRTLTDQEAAKVVGMDRESHQRDLYEAIEKGKFPKWKMYIQVMTEEQANSMKNNPFDLTKMWHKKDYPLIPVGEFELNKNPENYFADVEQAAFSPANVVPGISFSPDRMLQGRLFSYGDAQRYRLGVNHHQIPVNSPQGVKNYHSFHRDGQMRVDGNRGSQLHYEPNSYGNWNDQPQYALPVEKTGSTDIWRYDFREDDSDYYTQPGELFRAMTSDQQQVLFENTARNLGDSTLQIKHRHIYNCYQADPEYGKGVAKALEIEISTVDLNLPARTSRKANYEANNKHPELNQPTMKKDSCREIDTNGDPCIEPENDPWLL</sequence>
<evidence type="ECO:0000256" key="7">
    <source>
        <dbReference type="ARBA" id="ARBA00023004"/>
    </source>
</evidence>
<evidence type="ECO:0000256" key="9">
    <source>
        <dbReference type="ARBA" id="ARBA00049254"/>
    </source>
</evidence>
<dbReference type="EMBL" id="CP009517">
    <property type="protein sequence ID" value="AKB80932.1"/>
    <property type="molecule type" value="Genomic_DNA"/>
</dbReference>
<dbReference type="GO" id="GO:0046872">
    <property type="term" value="F:metal ion binding"/>
    <property type="evidence" value="ECO:0007669"/>
    <property type="project" value="UniProtKB-KW"/>
</dbReference>
<dbReference type="PROSITE" id="PS51402">
    <property type="entry name" value="CATALASE_3"/>
    <property type="match status" value="1"/>
</dbReference>
<dbReference type="InterPro" id="IPR024711">
    <property type="entry name" value="Catalase_clade1/3"/>
</dbReference>
<dbReference type="PROSITE" id="PS00437">
    <property type="entry name" value="CATALASE_1"/>
    <property type="match status" value="1"/>
</dbReference>
<dbReference type="FunFam" id="2.40.180.10:FF:000001">
    <property type="entry name" value="Catalase"/>
    <property type="match status" value="1"/>
</dbReference>
<dbReference type="Gene3D" id="2.40.180.10">
    <property type="entry name" value="Catalase core domain"/>
    <property type="match status" value="1"/>
</dbReference>
<evidence type="ECO:0000256" key="12">
    <source>
        <dbReference type="RuleBase" id="RU000498"/>
    </source>
</evidence>
<dbReference type="SUPFAM" id="SSF56634">
    <property type="entry name" value="Heme-dependent catalase-like"/>
    <property type="match status" value="1"/>
</dbReference>